<dbReference type="Pfam" id="PF09655">
    <property type="entry name" value="Nitr_red_assoc"/>
    <property type="match status" value="1"/>
</dbReference>
<reference evidence="2" key="1">
    <citation type="submission" date="2017-09" db="EMBL/GenBank/DDBJ databases">
        <title>FDA dAtabase for Regulatory Grade micrObial Sequences (FDA-ARGOS): Supporting development and validation of Infectious Disease Dx tests.</title>
        <authorList>
            <person name="Minogue T."/>
            <person name="Wolcott M."/>
            <person name="Wasieloski L."/>
            <person name="Aguilar W."/>
            <person name="Moore D."/>
            <person name="Tallon L."/>
            <person name="Sadzewicz L."/>
            <person name="Ott S."/>
            <person name="Zhao X."/>
            <person name="Nagaraj S."/>
            <person name="Vavikolanu K."/>
            <person name="Aluvathingal J."/>
            <person name="Nadendla S."/>
            <person name="Sichtig H."/>
        </authorList>
    </citation>
    <scope>NUCLEOTIDE SEQUENCE [LARGE SCALE GENOMIC DNA]</scope>
    <source>
        <strain evidence="2">FDAARGOS_390</strain>
    </source>
</reference>
<dbReference type="EMBL" id="PDDY01000004">
    <property type="protein sequence ID" value="PEH36971.1"/>
    <property type="molecule type" value="Genomic_DNA"/>
</dbReference>
<comment type="caution">
    <text evidence="1">The sequence shown here is derived from an EMBL/GenBank/DDBJ whole genome shotgun (WGS) entry which is preliminary data.</text>
</comment>
<dbReference type="NCBIfam" id="TIGR02664">
    <property type="entry name" value="nitr_red_assoc"/>
    <property type="match status" value="1"/>
</dbReference>
<dbReference type="InterPro" id="IPR013481">
    <property type="entry name" value="NarM"/>
</dbReference>
<dbReference type="AlphaFoldDB" id="A0A2A7S069"/>
<evidence type="ECO:0000313" key="1">
    <source>
        <dbReference type="EMBL" id="PEH36971.1"/>
    </source>
</evidence>
<dbReference type="Proteomes" id="UP000220629">
    <property type="component" value="Unassembled WGS sequence"/>
</dbReference>
<evidence type="ECO:0000313" key="2">
    <source>
        <dbReference type="Proteomes" id="UP000220629"/>
    </source>
</evidence>
<gene>
    <name evidence="1" type="ORF">CRM94_20555</name>
</gene>
<protein>
    <submittedName>
        <fullName evidence="1">Uncharacterized protein</fullName>
    </submittedName>
</protein>
<proteinExistence type="predicted"/>
<sequence>MSLSDAPLLFAFEIDSSEDFTYIPMIVRFHLDRCGLRISLDQWQLLPIEDRKLLARFPADVPVDPDMAADRESPEPSPGEPSFDRALAEMLRTHGCGEAEVFAPEPAPAWQSLGAPPAALAAQCALAALPVPSPAQWAALGGFERYVLAKLSRKPKLNHDFVPAMREFGLAGA</sequence>
<accession>A0A2A7S069</accession>
<name>A0A2A7S069_BURGA</name>
<organism evidence="1 2">
    <name type="scientific">Burkholderia gladioli</name>
    <name type="common">Pseudomonas marginata</name>
    <name type="synonym">Phytomonas marginata</name>
    <dbReference type="NCBI Taxonomy" id="28095"/>
    <lineage>
        <taxon>Bacteria</taxon>
        <taxon>Pseudomonadati</taxon>
        <taxon>Pseudomonadota</taxon>
        <taxon>Betaproteobacteria</taxon>
        <taxon>Burkholderiales</taxon>
        <taxon>Burkholderiaceae</taxon>
        <taxon>Burkholderia</taxon>
    </lineage>
</organism>
<dbReference type="RefSeq" id="WP_096750212.1">
    <property type="nucleotide sequence ID" value="NZ_CADEPO010000001.1"/>
</dbReference>